<dbReference type="Proteomes" id="UP000219327">
    <property type="component" value="Unassembled WGS sequence"/>
</dbReference>
<evidence type="ECO:0008006" key="4">
    <source>
        <dbReference type="Google" id="ProtNLM"/>
    </source>
</evidence>
<evidence type="ECO:0000313" key="3">
    <source>
        <dbReference type="Proteomes" id="UP000219327"/>
    </source>
</evidence>
<dbReference type="AlphaFoldDB" id="A0A2A5WQ37"/>
<proteinExistence type="predicted"/>
<keyword evidence="1" id="KW-0472">Membrane</keyword>
<gene>
    <name evidence="2" type="ORF">CNE99_06850</name>
</gene>
<keyword evidence="1" id="KW-1133">Transmembrane helix</keyword>
<keyword evidence="1" id="KW-0812">Transmembrane</keyword>
<sequence length="27" mass="2937">MPVPTPLFLVAGGLFAIAALRRRRQNA</sequence>
<feature type="transmembrane region" description="Helical" evidence="1">
    <location>
        <begin position="6"/>
        <end position="22"/>
    </location>
</feature>
<dbReference type="EMBL" id="NTKD01000035">
    <property type="protein sequence ID" value="PDH38650.1"/>
    <property type="molecule type" value="Genomic_DNA"/>
</dbReference>
<accession>A0A2A5WQ37</accession>
<organism evidence="2 3">
    <name type="scientific">OM182 bacterium MED-G24</name>
    <dbReference type="NCBI Taxonomy" id="1986255"/>
    <lineage>
        <taxon>Bacteria</taxon>
        <taxon>Pseudomonadati</taxon>
        <taxon>Pseudomonadota</taxon>
        <taxon>Gammaproteobacteria</taxon>
        <taxon>OMG group</taxon>
        <taxon>OM182 clade</taxon>
    </lineage>
</organism>
<protein>
    <recommendedName>
        <fullName evidence="4">PEP-CTERM protein-sorting domain-containing protein</fullName>
    </recommendedName>
</protein>
<evidence type="ECO:0000256" key="1">
    <source>
        <dbReference type="SAM" id="Phobius"/>
    </source>
</evidence>
<evidence type="ECO:0000313" key="2">
    <source>
        <dbReference type="EMBL" id="PDH38650.1"/>
    </source>
</evidence>
<comment type="caution">
    <text evidence="2">The sequence shown here is derived from an EMBL/GenBank/DDBJ whole genome shotgun (WGS) entry which is preliminary data.</text>
</comment>
<dbReference type="NCBIfam" id="TIGR02595">
    <property type="entry name" value="PEP_CTERM"/>
    <property type="match status" value="1"/>
</dbReference>
<dbReference type="InterPro" id="IPR013424">
    <property type="entry name" value="Ice-binding_C"/>
</dbReference>
<reference evidence="2 3" key="1">
    <citation type="submission" date="2017-08" db="EMBL/GenBank/DDBJ databases">
        <title>Fine stratification of microbial communities through a metagenomic profile of the photic zone.</title>
        <authorList>
            <person name="Haro-Moreno J.M."/>
            <person name="Lopez-Perez M."/>
            <person name="De La Torre J."/>
            <person name="Picazo A."/>
            <person name="Camacho A."/>
            <person name="Rodriguez-Valera F."/>
        </authorList>
    </citation>
    <scope>NUCLEOTIDE SEQUENCE [LARGE SCALE GENOMIC DNA]</scope>
    <source>
        <strain evidence="2">MED-G24</strain>
    </source>
</reference>
<name>A0A2A5WQ37_9GAMM</name>